<evidence type="ECO:0000313" key="2">
    <source>
        <dbReference type="EMBL" id="CAI2169818.1"/>
    </source>
</evidence>
<feature type="signal peptide" evidence="1">
    <location>
        <begin position="1"/>
        <end position="22"/>
    </location>
</feature>
<evidence type="ECO:0000256" key="1">
    <source>
        <dbReference type="SAM" id="SignalP"/>
    </source>
</evidence>
<keyword evidence="3" id="KW-1185">Reference proteome</keyword>
<comment type="caution">
    <text evidence="2">The sequence shown here is derived from an EMBL/GenBank/DDBJ whole genome shotgun (WGS) entry which is preliminary data.</text>
</comment>
<dbReference type="AlphaFoldDB" id="A0A9W4SIJ7"/>
<gene>
    <name evidence="2" type="ORF">FWILDA_LOCUS4272</name>
</gene>
<reference evidence="2" key="1">
    <citation type="submission" date="2022-08" db="EMBL/GenBank/DDBJ databases">
        <authorList>
            <person name="Kallberg Y."/>
            <person name="Tangrot J."/>
            <person name="Rosling A."/>
        </authorList>
    </citation>
    <scope>NUCLEOTIDE SEQUENCE</scope>
    <source>
        <strain evidence="2">Wild A</strain>
    </source>
</reference>
<dbReference type="EMBL" id="CAMKVN010000627">
    <property type="protein sequence ID" value="CAI2169818.1"/>
    <property type="molecule type" value="Genomic_DNA"/>
</dbReference>
<keyword evidence="1" id="KW-0732">Signal</keyword>
<evidence type="ECO:0000313" key="3">
    <source>
        <dbReference type="Proteomes" id="UP001153678"/>
    </source>
</evidence>
<accession>A0A9W4SIJ7</accession>
<sequence>MKSSIFFAIIFGLLVPLVQVQGHIVWIQNKVVWNTITETSAVIVDNQGKWNYIDDNRAFSHEGYHLEIPDDIEAFSLVFIVDYRRFEYKMINVKNEGDQCWHYHGNKYEWEVYPCP</sequence>
<dbReference type="Proteomes" id="UP001153678">
    <property type="component" value="Unassembled WGS sequence"/>
</dbReference>
<proteinExistence type="predicted"/>
<protein>
    <submittedName>
        <fullName evidence="2">6238_t:CDS:1</fullName>
    </submittedName>
</protein>
<name>A0A9W4SIJ7_9GLOM</name>
<organism evidence="2 3">
    <name type="scientific">Funneliformis geosporum</name>
    <dbReference type="NCBI Taxonomy" id="1117311"/>
    <lineage>
        <taxon>Eukaryota</taxon>
        <taxon>Fungi</taxon>
        <taxon>Fungi incertae sedis</taxon>
        <taxon>Mucoromycota</taxon>
        <taxon>Glomeromycotina</taxon>
        <taxon>Glomeromycetes</taxon>
        <taxon>Glomerales</taxon>
        <taxon>Glomeraceae</taxon>
        <taxon>Funneliformis</taxon>
    </lineage>
</organism>
<feature type="chain" id="PRO_5040722953" evidence="1">
    <location>
        <begin position="23"/>
        <end position="116"/>
    </location>
</feature>